<keyword evidence="1" id="KW-0472">Membrane</keyword>
<dbReference type="RefSeq" id="WP_004355718.1">
    <property type="nucleotide sequence ID" value="NZ_AMXF01000003.1"/>
</dbReference>
<dbReference type="PANTHER" id="PTHR23028">
    <property type="entry name" value="ACETYLTRANSFERASE"/>
    <property type="match status" value="1"/>
</dbReference>
<keyword evidence="1" id="KW-0812">Transmembrane</keyword>
<feature type="transmembrane region" description="Helical" evidence="1">
    <location>
        <begin position="283"/>
        <end position="305"/>
    </location>
</feature>
<proteinExistence type="predicted"/>
<evidence type="ECO:0000256" key="1">
    <source>
        <dbReference type="SAM" id="Phobius"/>
    </source>
</evidence>
<feature type="transmembrane region" description="Helical" evidence="1">
    <location>
        <begin position="31"/>
        <end position="50"/>
    </location>
</feature>
<dbReference type="AlphaFoldDB" id="N6YXD8"/>
<feature type="transmembrane region" description="Helical" evidence="1">
    <location>
        <begin position="148"/>
        <end position="165"/>
    </location>
</feature>
<dbReference type="PANTHER" id="PTHR23028:SF53">
    <property type="entry name" value="ACYL_TRANSF_3 DOMAIN-CONTAINING PROTEIN"/>
    <property type="match status" value="1"/>
</dbReference>
<keyword evidence="3" id="KW-0808">Transferase</keyword>
<keyword evidence="3" id="KW-0012">Acyltransferase</keyword>
<dbReference type="Pfam" id="PF01757">
    <property type="entry name" value="Acyl_transf_3"/>
    <property type="match status" value="1"/>
</dbReference>
<dbReference type="EMBL" id="AMXF01000003">
    <property type="protein sequence ID" value="ENO98911.1"/>
    <property type="molecule type" value="Genomic_DNA"/>
</dbReference>
<dbReference type="InterPro" id="IPR050879">
    <property type="entry name" value="Acyltransferase_3"/>
</dbReference>
<feature type="transmembrane region" description="Helical" evidence="1">
    <location>
        <begin position="248"/>
        <end position="271"/>
    </location>
</feature>
<dbReference type="Proteomes" id="UP000013047">
    <property type="component" value="Unassembled WGS sequence"/>
</dbReference>
<evidence type="ECO:0000313" key="4">
    <source>
        <dbReference type="Proteomes" id="UP000013047"/>
    </source>
</evidence>
<dbReference type="GO" id="GO:0016020">
    <property type="term" value="C:membrane"/>
    <property type="evidence" value="ECO:0007669"/>
    <property type="project" value="TreeGrafter"/>
</dbReference>
<feature type="transmembrane region" description="Helical" evidence="1">
    <location>
        <begin position="62"/>
        <end position="81"/>
    </location>
</feature>
<dbReference type="GO" id="GO:0016747">
    <property type="term" value="F:acyltransferase activity, transferring groups other than amino-acyl groups"/>
    <property type="evidence" value="ECO:0007669"/>
    <property type="project" value="InterPro"/>
</dbReference>
<comment type="caution">
    <text evidence="3">The sequence shown here is derived from an EMBL/GenBank/DDBJ whole genome shotgun (WGS) entry which is preliminary data.</text>
</comment>
<keyword evidence="4" id="KW-1185">Reference proteome</keyword>
<keyword evidence="1" id="KW-1133">Transmembrane helix</keyword>
<reference evidence="3 4" key="1">
    <citation type="submission" date="2012-09" db="EMBL/GenBank/DDBJ databases">
        <title>Draft Genome Sequences of 6 Strains from Genus Thauera.</title>
        <authorList>
            <person name="Liu B."/>
            <person name="Shapleigh J.P."/>
            <person name="Frostegard A.H."/>
        </authorList>
    </citation>
    <scope>NUCLEOTIDE SEQUENCE [LARGE SCALE GENOMIC DNA]</scope>
    <source>
        <strain evidence="3 4">B4P</strain>
    </source>
</reference>
<gene>
    <name evidence="3" type="ORF">C667_01568</name>
</gene>
<name>N6YXD8_9RHOO</name>
<accession>N6YXD8</accession>
<feature type="domain" description="Acyltransferase 3" evidence="2">
    <location>
        <begin position="2"/>
        <end position="299"/>
    </location>
</feature>
<evidence type="ECO:0000313" key="3">
    <source>
        <dbReference type="EMBL" id="ENO98911.1"/>
    </source>
</evidence>
<dbReference type="OrthoDB" id="9814807at2"/>
<dbReference type="InterPro" id="IPR002656">
    <property type="entry name" value="Acyl_transf_3_dom"/>
</dbReference>
<feature type="transmembrane region" description="Helical" evidence="1">
    <location>
        <begin position="207"/>
        <end position="227"/>
    </location>
</feature>
<protein>
    <submittedName>
        <fullName evidence="3">Acyltransferase</fullName>
    </submittedName>
</protein>
<sequence length="329" mass="36814">MRYLDGWRGLAILLVLEGHFLSILPLNTGRLGVDVFFCLSGFLMSGLLFIKQQPLSIFYKRRISRVFPVFLFFVVSIYSVAEISGADFSSAEFFATLAFLRTYLPLEIGIWQGNVPIGHLWSLNVEEHAYLLMSLVTLLPWARGREGWVLLSSGTLCILIGLAYVRLGPLAPHSGDLGTEVAASHLFIAAGYRLVREHYRWTVSSWLPLLSTFAAACLYSDIAPWWAPRLLSPYLLAFAVNHLVDAHVAVRALLSSRLMTSFGIWSFSIYVWQQPFFVLRAEFIGGSAGAFVVAMGVALASYYFLEDPCRRWLNARWTQGRTAEGARSG</sequence>
<organism evidence="3 4">
    <name type="scientific">Thauera phenylacetica B4P</name>
    <dbReference type="NCBI Taxonomy" id="1234382"/>
    <lineage>
        <taxon>Bacteria</taxon>
        <taxon>Pseudomonadati</taxon>
        <taxon>Pseudomonadota</taxon>
        <taxon>Betaproteobacteria</taxon>
        <taxon>Rhodocyclales</taxon>
        <taxon>Zoogloeaceae</taxon>
        <taxon>Thauera</taxon>
    </lineage>
</organism>
<dbReference type="GO" id="GO:0000271">
    <property type="term" value="P:polysaccharide biosynthetic process"/>
    <property type="evidence" value="ECO:0007669"/>
    <property type="project" value="TreeGrafter"/>
</dbReference>
<evidence type="ECO:0000259" key="2">
    <source>
        <dbReference type="Pfam" id="PF01757"/>
    </source>
</evidence>
<feature type="transmembrane region" description="Helical" evidence="1">
    <location>
        <begin position="7"/>
        <end position="25"/>
    </location>
</feature>